<organism evidence="2 3">
    <name type="scientific">Triangularia setosa</name>
    <dbReference type="NCBI Taxonomy" id="2587417"/>
    <lineage>
        <taxon>Eukaryota</taxon>
        <taxon>Fungi</taxon>
        <taxon>Dikarya</taxon>
        <taxon>Ascomycota</taxon>
        <taxon>Pezizomycotina</taxon>
        <taxon>Sordariomycetes</taxon>
        <taxon>Sordariomycetidae</taxon>
        <taxon>Sordariales</taxon>
        <taxon>Podosporaceae</taxon>
        <taxon>Triangularia</taxon>
    </lineage>
</organism>
<keyword evidence="1" id="KW-0732">Signal</keyword>
<dbReference type="EMBL" id="MU866089">
    <property type="protein sequence ID" value="KAK4181246.1"/>
    <property type="molecule type" value="Genomic_DNA"/>
</dbReference>
<name>A0AAN6WHB5_9PEZI</name>
<evidence type="ECO:0008006" key="4">
    <source>
        <dbReference type="Google" id="ProtNLM"/>
    </source>
</evidence>
<dbReference type="AlphaFoldDB" id="A0AAN6WHB5"/>
<proteinExistence type="predicted"/>
<evidence type="ECO:0000313" key="3">
    <source>
        <dbReference type="Proteomes" id="UP001302321"/>
    </source>
</evidence>
<dbReference type="Proteomes" id="UP001302321">
    <property type="component" value="Unassembled WGS sequence"/>
</dbReference>
<sequence length="253" mass="25029">MKASAVAAFLAPAVAVDAQWYGDAPECAQSCISSLWNTASTWPAPTSYCSSPTQAAPLISCISSACSASPTAVTSYSSLSASLCSRWASCSSAGSTGVLTVTAPAFTGAWGSGRGSNVWGGDGEWTKTWTGGVYTVTGCEWNGNPWAGGPGGWGPGGQAGGNPWGPWGKGWKWSTETGTVTRVITAVDNGVTSFSTSIGLATVALAISGDSTTTSFLGAQATGNAAADGGKVDHGVKVMGAVLGGVVAVAGLL</sequence>
<feature type="signal peptide" evidence="1">
    <location>
        <begin position="1"/>
        <end position="18"/>
    </location>
</feature>
<gene>
    <name evidence="2" type="ORF">QBC36DRAFT_318557</name>
</gene>
<keyword evidence="3" id="KW-1185">Reference proteome</keyword>
<evidence type="ECO:0000313" key="2">
    <source>
        <dbReference type="EMBL" id="KAK4181246.1"/>
    </source>
</evidence>
<evidence type="ECO:0000256" key="1">
    <source>
        <dbReference type="SAM" id="SignalP"/>
    </source>
</evidence>
<accession>A0AAN6WHB5</accession>
<feature type="chain" id="PRO_5042985370" description="Extracellular membrane protein CFEM domain-containing protein" evidence="1">
    <location>
        <begin position="19"/>
        <end position="253"/>
    </location>
</feature>
<comment type="caution">
    <text evidence="2">The sequence shown here is derived from an EMBL/GenBank/DDBJ whole genome shotgun (WGS) entry which is preliminary data.</text>
</comment>
<reference evidence="2" key="1">
    <citation type="journal article" date="2023" name="Mol. Phylogenet. Evol.">
        <title>Genome-scale phylogeny and comparative genomics of the fungal order Sordariales.</title>
        <authorList>
            <person name="Hensen N."/>
            <person name="Bonometti L."/>
            <person name="Westerberg I."/>
            <person name="Brannstrom I.O."/>
            <person name="Guillou S."/>
            <person name="Cros-Aarteil S."/>
            <person name="Calhoun S."/>
            <person name="Haridas S."/>
            <person name="Kuo A."/>
            <person name="Mondo S."/>
            <person name="Pangilinan J."/>
            <person name="Riley R."/>
            <person name="LaButti K."/>
            <person name="Andreopoulos B."/>
            <person name="Lipzen A."/>
            <person name="Chen C."/>
            <person name="Yan M."/>
            <person name="Daum C."/>
            <person name="Ng V."/>
            <person name="Clum A."/>
            <person name="Steindorff A."/>
            <person name="Ohm R.A."/>
            <person name="Martin F."/>
            <person name="Silar P."/>
            <person name="Natvig D.O."/>
            <person name="Lalanne C."/>
            <person name="Gautier V."/>
            <person name="Ament-Velasquez S.L."/>
            <person name="Kruys A."/>
            <person name="Hutchinson M.I."/>
            <person name="Powell A.J."/>
            <person name="Barry K."/>
            <person name="Miller A.N."/>
            <person name="Grigoriev I.V."/>
            <person name="Debuchy R."/>
            <person name="Gladieux P."/>
            <person name="Hiltunen Thoren M."/>
            <person name="Johannesson H."/>
        </authorList>
    </citation>
    <scope>NUCLEOTIDE SEQUENCE</scope>
    <source>
        <strain evidence="2">CBS 892.96</strain>
    </source>
</reference>
<protein>
    <recommendedName>
        <fullName evidence="4">Extracellular membrane protein CFEM domain-containing protein</fullName>
    </recommendedName>
</protein>
<reference evidence="2" key="2">
    <citation type="submission" date="2023-05" db="EMBL/GenBank/DDBJ databases">
        <authorList>
            <consortium name="Lawrence Berkeley National Laboratory"/>
            <person name="Steindorff A."/>
            <person name="Hensen N."/>
            <person name="Bonometti L."/>
            <person name="Westerberg I."/>
            <person name="Brannstrom I.O."/>
            <person name="Guillou S."/>
            <person name="Cros-Aarteil S."/>
            <person name="Calhoun S."/>
            <person name="Haridas S."/>
            <person name="Kuo A."/>
            <person name="Mondo S."/>
            <person name="Pangilinan J."/>
            <person name="Riley R."/>
            <person name="Labutti K."/>
            <person name="Andreopoulos B."/>
            <person name="Lipzen A."/>
            <person name="Chen C."/>
            <person name="Yanf M."/>
            <person name="Daum C."/>
            <person name="Ng V."/>
            <person name="Clum A."/>
            <person name="Ohm R."/>
            <person name="Martin F."/>
            <person name="Silar P."/>
            <person name="Natvig D."/>
            <person name="Lalanne C."/>
            <person name="Gautier V."/>
            <person name="Ament-Velasquez S.L."/>
            <person name="Kruys A."/>
            <person name="Hutchinson M.I."/>
            <person name="Powell A.J."/>
            <person name="Barry K."/>
            <person name="Miller A.N."/>
            <person name="Grigoriev I.V."/>
            <person name="Debuchy R."/>
            <person name="Gladieux P."/>
            <person name="Thoren M.H."/>
            <person name="Johannesson H."/>
        </authorList>
    </citation>
    <scope>NUCLEOTIDE SEQUENCE</scope>
    <source>
        <strain evidence="2">CBS 892.96</strain>
    </source>
</reference>